<dbReference type="Proteomes" id="UP000229674">
    <property type="component" value="Unassembled WGS sequence"/>
</dbReference>
<gene>
    <name evidence="2" type="ORF">CO020_00185</name>
</gene>
<proteinExistence type="predicted"/>
<name>A0A2M8G1K2_9BACT</name>
<accession>A0A2M8G1K2</accession>
<organism evidence="2 3">
    <name type="scientific">Candidatus Colwellbacteria bacterium CG_4_9_14_0_2_um_filter_50_12</name>
    <dbReference type="NCBI Taxonomy" id="1974538"/>
    <lineage>
        <taxon>Bacteria</taxon>
        <taxon>Candidatus Colwelliibacteriota</taxon>
    </lineage>
</organism>
<reference evidence="3" key="1">
    <citation type="submission" date="2017-09" db="EMBL/GenBank/DDBJ databases">
        <title>Depth-based differentiation of microbial function through sediment-hosted aquifers and enrichment of novel symbionts in the deep terrestrial subsurface.</title>
        <authorList>
            <person name="Probst A.J."/>
            <person name="Ladd B."/>
            <person name="Jarett J.K."/>
            <person name="Geller-Mcgrath D.E."/>
            <person name="Sieber C.M.K."/>
            <person name="Emerson J.B."/>
            <person name="Anantharaman K."/>
            <person name="Thomas B.C."/>
            <person name="Malmstrom R."/>
            <person name="Stieglmeier M."/>
            <person name="Klingl A."/>
            <person name="Woyke T."/>
            <person name="Ryan C.M."/>
            <person name="Banfield J.F."/>
        </authorList>
    </citation>
    <scope>NUCLEOTIDE SEQUENCE [LARGE SCALE GENOMIC DNA]</scope>
</reference>
<protein>
    <submittedName>
        <fullName evidence="2">Uncharacterized protein</fullName>
    </submittedName>
</protein>
<comment type="caution">
    <text evidence="2">The sequence shown here is derived from an EMBL/GenBank/DDBJ whole genome shotgun (WGS) entry which is preliminary data.</text>
</comment>
<evidence type="ECO:0000313" key="2">
    <source>
        <dbReference type="EMBL" id="PJC65524.1"/>
    </source>
</evidence>
<evidence type="ECO:0000313" key="3">
    <source>
        <dbReference type="Proteomes" id="UP000229674"/>
    </source>
</evidence>
<sequence>MVNMVIIIKKNINKYLILLVAIMGMIPALVLAAPGIPHQFYGTVSYSNGSAVLSGTVKAKIDGVVVATGSITNGQYGYNPNLFFVTDPDGDRTGTTISFFVNDVETGTTAVFANGGYTNLNLSISGSSSTSGGSTSTSGEGGTTSSSAGGAGGAVTTTTTVTTTLSA</sequence>
<evidence type="ECO:0000256" key="1">
    <source>
        <dbReference type="SAM" id="MobiDB-lite"/>
    </source>
</evidence>
<feature type="non-terminal residue" evidence="2">
    <location>
        <position position="167"/>
    </location>
</feature>
<dbReference type="AlphaFoldDB" id="A0A2M8G1K2"/>
<feature type="region of interest" description="Disordered" evidence="1">
    <location>
        <begin position="126"/>
        <end position="167"/>
    </location>
</feature>
<dbReference type="EMBL" id="PFQX01000008">
    <property type="protein sequence ID" value="PJC65524.1"/>
    <property type="molecule type" value="Genomic_DNA"/>
</dbReference>